<keyword evidence="3" id="KW-1185">Reference proteome</keyword>
<dbReference type="Pfam" id="PF08241">
    <property type="entry name" value="Methyltransf_11"/>
    <property type="match status" value="1"/>
</dbReference>
<comment type="caution">
    <text evidence="2">The sequence shown here is derived from an EMBL/GenBank/DDBJ whole genome shotgun (WGS) entry which is preliminary data.</text>
</comment>
<dbReference type="InterPro" id="IPR013216">
    <property type="entry name" value="Methyltransf_11"/>
</dbReference>
<dbReference type="AlphaFoldDB" id="A0A561B2P7"/>
<keyword evidence="2" id="KW-0830">Ubiquinone</keyword>
<dbReference type="Gene3D" id="3.40.50.150">
    <property type="entry name" value="Vaccinia Virus protein VP39"/>
    <property type="match status" value="1"/>
</dbReference>
<organism evidence="2 3">
    <name type="scientific">Kribbella amoyensis</name>
    <dbReference type="NCBI Taxonomy" id="996641"/>
    <lineage>
        <taxon>Bacteria</taxon>
        <taxon>Bacillati</taxon>
        <taxon>Actinomycetota</taxon>
        <taxon>Actinomycetes</taxon>
        <taxon>Propionibacteriales</taxon>
        <taxon>Kribbellaceae</taxon>
        <taxon>Kribbella</taxon>
    </lineage>
</organism>
<gene>
    <name evidence="2" type="ORF">FB561_6997</name>
</gene>
<evidence type="ECO:0000313" key="3">
    <source>
        <dbReference type="Proteomes" id="UP000318380"/>
    </source>
</evidence>
<reference evidence="2 3" key="1">
    <citation type="submission" date="2019-06" db="EMBL/GenBank/DDBJ databases">
        <title>Sequencing the genomes of 1000 actinobacteria strains.</title>
        <authorList>
            <person name="Klenk H.-P."/>
        </authorList>
    </citation>
    <scope>NUCLEOTIDE SEQUENCE [LARGE SCALE GENOMIC DNA]</scope>
    <source>
        <strain evidence="2 3">DSM 24683</strain>
    </source>
</reference>
<dbReference type="PANTHER" id="PTHR43861:SF1">
    <property type="entry name" value="TRANS-ACONITATE 2-METHYLTRANSFERASE"/>
    <property type="match status" value="1"/>
</dbReference>
<dbReference type="Proteomes" id="UP000318380">
    <property type="component" value="Unassembled WGS sequence"/>
</dbReference>
<dbReference type="GO" id="GO:0032259">
    <property type="term" value="P:methylation"/>
    <property type="evidence" value="ECO:0007669"/>
    <property type="project" value="UniProtKB-KW"/>
</dbReference>
<dbReference type="EMBL" id="VIVK01000003">
    <property type="protein sequence ID" value="TWD73112.1"/>
    <property type="molecule type" value="Genomic_DNA"/>
</dbReference>
<name>A0A561B2P7_9ACTN</name>
<keyword evidence="2" id="KW-0489">Methyltransferase</keyword>
<feature type="domain" description="Methyltransferase type 11" evidence="1">
    <location>
        <begin position="81"/>
        <end position="170"/>
    </location>
</feature>
<protein>
    <submittedName>
        <fullName evidence="2">Ubiquinone/menaquinone biosynthesis C-methylase UbiE</fullName>
    </submittedName>
</protein>
<proteinExistence type="predicted"/>
<dbReference type="CDD" id="cd02440">
    <property type="entry name" value="AdoMet_MTases"/>
    <property type="match status" value="1"/>
</dbReference>
<sequence>MTPGRLGTAENIPPYPANYYAGGPRPFSVSEHEKGRRVLSWEEAQSFDHLAERYDRLGELSTDPVGDWLPSILPATGRRALDLGCGAGRHSVLLAEVFEHVDAVDLSGAMVRLAQRKRARPNIEYREAGVFDVAGSYDFVLSSATLHHVPDLPAALRHIRGLVAPDGRIALADTVSKHPSTPRWWLYGGEVRKFARNLVNRGPAEAWEIFRLSTGPWLDHRVSDRYLDRDGFERVYGAAYPGATFVQVGRAHAALWQRGTD</sequence>
<keyword evidence="2" id="KW-0808">Transferase</keyword>
<dbReference type="SUPFAM" id="SSF53335">
    <property type="entry name" value="S-adenosyl-L-methionine-dependent methyltransferases"/>
    <property type="match status" value="1"/>
</dbReference>
<dbReference type="GO" id="GO:0008757">
    <property type="term" value="F:S-adenosylmethionine-dependent methyltransferase activity"/>
    <property type="evidence" value="ECO:0007669"/>
    <property type="project" value="InterPro"/>
</dbReference>
<dbReference type="InterPro" id="IPR029063">
    <property type="entry name" value="SAM-dependent_MTases_sf"/>
</dbReference>
<accession>A0A561B2P7</accession>
<evidence type="ECO:0000313" key="2">
    <source>
        <dbReference type="EMBL" id="TWD73112.1"/>
    </source>
</evidence>
<evidence type="ECO:0000259" key="1">
    <source>
        <dbReference type="Pfam" id="PF08241"/>
    </source>
</evidence>
<dbReference type="PANTHER" id="PTHR43861">
    <property type="entry name" value="TRANS-ACONITATE 2-METHYLTRANSFERASE-RELATED"/>
    <property type="match status" value="1"/>
</dbReference>